<evidence type="ECO:0000313" key="3">
    <source>
        <dbReference type="Proteomes" id="UP001155483"/>
    </source>
</evidence>
<evidence type="ECO:0000313" key="2">
    <source>
        <dbReference type="EMBL" id="MCU7552376.1"/>
    </source>
</evidence>
<dbReference type="Pfam" id="PF03167">
    <property type="entry name" value="UDG"/>
    <property type="match status" value="1"/>
</dbReference>
<feature type="domain" description="Uracil-DNA glycosylase-like" evidence="1">
    <location>
        <begin position="46"/>
        <end position="219"/>
    </location>
</feature>
<dbReference type="Gene3D" id="3.40.470.10">
    <property type="entry name" value="Uracil-DNA glycosylase-like domain"/>
    <property type="match status" value="1"/>
</dbReference>
<dbReference type="Proteomes" id="UP001155483">
    <property type="component" value="Unassembled WGS sequence"/>
</dbReference>
<comment type="caution">
    <text evidence="2">The sequence shown here is derived from an EMBL/GenBank/DDBJ whole genome shotgun (WGS) entry which is preliminary data.</text>
</comment>
<name>A0A9X2Y0K3_9BACT</name>
<accession>A0A9X2Y0K3</accession>
<reference evidence="2" key="1">
    <citation type="submission" date="2022-09" db="EMBL/GenBank/DDBJ databases">
        <authorList>
            <person name="Yuan C."/>
            <person name="Ke Z."/>
        </authorList>
    </citation>
    <scope>NUCLEOTIDE SEQUENCE</scope>
    <source>
        <strain evidence="2">LB-8</strain>
    </source>
</reference>
<proteinExistence type="predicted"/>
<dbReference type="CDD" id="cd19375">
    <property type="entry name" value="UDG-F3-like_SMUG2"/>
    <property type="match status" value="1"/>
</dbReference>
<gene>
    <name evidence="2" type="ORF">OCK74_24870</name>
</gene>
<dbReference type="SUPFAM" id="SSF52141">
    <property type="entry name" value="Uracil-DNA glycosylase-like"/>
    <property type="match status" value="1"/>
</dbReference>
<dbReference type="InterPro" id="IPR036895">
    <property type="entry name" value="Uracil-DNA_glycosylase-like_sf"/>
</dbReference>
<dbReference type="InterPro" id="IPR032579">
    <property type="entry name" value="Phe_SMUG2-like"/>
</dbReference>
<dbReference type="InterPro" id="IPR005122">
    <property type="entry name" value="Uracil-DNA_glycosylase-like"/>
</dbReference>
<evidence type="ECO:0000259" key="1">
    <source>
        <dbReference type="Pfam" id="PF03167"/>
    </source>
</evidence>
<reference evidence="2" key="2">
    <citation type="submission" date="2023-04" db="EMBL/GenBank/DDBJ databases">
        <title>Paracnuella aquatica gen. nov., sp. nov., a member of the family Chitinophagaceae isolated from a hot spring.</title>
        <authorList>
            <person name="Wang C."/>
        </authorList>
    </citation>
    <scope>NUCLEOTIDE SEQUENCE</scope>
    <source>
        <strain evidence="2">LB-8</strain>
    </source>
</reference>
<protein>
    <submittedName>
        <fullName evidence="2">DUF4918 family protein</fullName>
    </submittedName>
</protein>
<sequence>MQTWADFLLHYYTSLQPPDSLPNDVQWLFPQKEKTVQEIIGQFFRKFYNDSGQRILWLGINPGRFGAGVTGVNFTAPRQLSQYCGIEHPFKSQSEISAEFIYSVIEQYGGAELFYHHYFIGSVCPLGFVQHGKNINYYDDKQLLQKVEPFIVDSLQRLVSFNINRQRCICVGGEKNFRYLNDLNEKYNWFDEIIPLPHPRFVMQYKRKSVREYVDMYLKAIS</sequence>
<dbReference type="RefSeq" id="WP_279299813.1">
    <property type="nucleotide sequence ID" value="NZ_JAOTIF010000033.1"/>
</dbReference>
<dbReference type="AlphaFoldDB" id="A0A9X2Y0K3"/>
<organism evidence="2 3">
    <name type="scientific">Paraflavisolibacter caeni</name>
    <dbReference type="NCBI Taxonomy" id="2982496"/>
    <lineage>
        <taxon>Bacteria</taxon>
        <taxon>Pseudomonadati</taxon>
        <taxon>Bacteroidota</taxon>
        <taxon>Chitinophagia</taxon>
        <taxon>Chitinophagales</taxon>
        <taxon>Chitinophagaceae</taxon>
        <taxon>Paraflavisolibacter</taxon>
    </lineage>
</organism>
<keyword evidence="3" id="KW-1185">Reference proteome</keyword>
<dbReference type="EMBL" id="JAOTIF010000033">
    <property type="protein sequence ID" value="MCU7552376.1"/>
    <property type="molecule type" value="Genomic_DNA"/>
</dbReference>